<keyword evidence="1" id="KW-0479">Metal-binding</keyword>
<name>A0ABQ8AII7_BRANA</name>
<feature type="region of interest" description="Disordered" evidence="8">
    <location>
        <begin position="85"/>
        <end position="122"/>
    </location>
</feature>
<feature type="compositionally biased region" description="Basic and acidic residues" evidence="8">
    <location>
        <begin position="18"/>
        <end position="27"/>
    </location>
</feature>
<evidence type="ECO:0000256" key="5">
    <source>
        <dbReference type="ARBA" id="ARBA00023015"/>
    </source>
</evidence>
<feature type="compositionally biased region" description="Low complexity" evidence="8">
    <location>
        <begin position="109"/>
        <end position="122"/>
    </location>
</feature>
<comment type="caution">
    <text evidence="10">The sequence shown here is derived from an EMBL/GenBank/DDBJ whole genome shotgun (WGS) entry which is preliminary data.</text>
</comment>
<dbReference type="InterPro" id="IPR044653">
    <property type="entry name" value="AZF1/2/3-like"/>
</dbReference>
<accession>A0ABQ8AII7</accession>
<dbReference type="PANTHER" id="PTHR45988">
    <property type="entry name" value="C2H2 TYPE ZINC FINGER TRANSCRIPTION FACTOR FAMILY-RELATED"/>
    <property type="match status" value="1"/>
</dbReference>
<evidence type="ECO:0000313" key="11">
    <source>
        <dbReference type="Proteomes" id="UP000824890"/>
    </source>
</evidence>
<keyword evidence="3 7" id="KW-0863">Zinc-finger</keyword>
<evidence type="ECO:0000256" key="8">
    <source>
        <dbReference type="SAM" id="MobiDB-lite"/>
    </source>
</evidence>
<dbReference type="Proteomes" id="UP000824890">
    <property type="component" value="Unassembled WGS sequence"/>
</dbReference>
<dbReference type="Pfam" id="PF13912">
    <property type="entry name" value="zf-C2H2_6"/>
    <property type="match status" value="2"/>
</dbReference>
<evidence type="ECO:0000256" key="6">
    <source>
        <dbReference type="ARBA" id="ARBA00023163"/>
    </source>
</evidence>
<dbReference type="Gene3D" id="3.30.160.60">
    <property type="entry name" value="Classic Zinc Finger"/>
    <property type="match status" value="1"/>
</dbReference>
<dbReference type="PANTHER" id="PTHR45988:SF42">
    <property type="entry name" value="ZINC FINGER PROTEIN AZF1"/>
    <property type="match status" value="1"/>
</dbReference>
<keyword evidence="6" id="KW-0804">Transcription</keyword>
<feature type="domain" description="C2H2-type" evidence="9">
    <location>
        <begin position="70"/>
        <end position="97"/>
    </location>
</feature>
<protein>
    <recommendedName>
        <fullName evidence="9">C2H2-type domain-containing protein</fullName>
    </recommendedName>
</protein>
<evidence type="ECO:0000256" key="7">
    <source>
        <dbReference type="PROSITE-ProRule" id="PRU00042"/>
    </source>
</evidence>
<feature type="domain" description="C2H2-type" evidence="9">
    <location>
        <begin position="139"/>
        <end position="161"/>
    </location>
</feature>
<organism evidence="10 11">
    <name type="scientific">Brassica napus</name>
    <name type="common">Rape</name>
    <dbReference type="NCBI Taxonomy" id="3708"/>
    <lineage>
        <taxon>Eukaryota</taxon>
        <taxon>Viridiplantae</taxon>
        <taxon>Streptophyta</taxon>
        <taxon>Embryophyta</taxon>
        <taxon>Tracheophyta</taxon>
        <taxon>Spermatophyta</taxon>
        <taxon>Magnoliopsida</taxon>
        <taxon>eudicotyledons</taxon>
        <taxon>Gunneridae</taxon>
        <taxon>Pentapetalae</taxon>
        <taxon>rosids</taxon>
        <taxon>malvids</taxon>
        <taxon>Brassicales</taxon>
        <taxon>Brassicaceae</taxon>
        <taxon>Brassiceae</taxon>
        <taxon>Brassica</taxon>
    </lineage>
</organism>
<keyword evidence="2" id="KW-0677">Repeat</keyword>
<evidence type="ECO:0000256" key="2">
    <source>
        <dbReference type="ARBA" id="ARBA00022737"/>
    </source>
</evidence>
<evidence type="ECO:0000256" key="4">
    <source>
        <dbReference type="ARBA" id="ARBA00022833"/>
    </source>
</evidence>
<reference evidence="10 11" key="1">
    <citation type="submission" date="2021-05" db="EMBL/GenBank/DDBJ databases">
        <title>Genome Assembly of Synthetic Allotetraploid Brassica napus Reveals Homoeologous Exchanges between Subgenomes.</title>
        <authorList>
            <person name="Davis J.T."/>
        </authorList>
    </citation>
    <scope>NUCLEOTIDE SEQUENCE [LARGE SCALE GENOMIC DNA]</scope>
    <source>
        <strain evidence="11">cv. Da-Ae</strain>
        <tissue evidence="10">Seedling</tissue>
    </source>
</reference>
<feature type="compositionally biased region" description="Polar residues" evidence="8">
    <location>
        <begin position="98"/>
        <end position="108"/>
    </location>
</feature>
<gene>
    <name evidence="10" type="ORF">HID58_054735</name>
</gene>
<dbReference type="PROSITE" id="PS50157">
    <property type="entry name" value="ZINC_FINGER_C2H2_2"/>
    <property type="match status" value="2"/>
</dbReference>
<dbReference type="SMART" id="SM00355">
    <property type="entry name" value="ZnF_C2H2"/>
    <property type="match status" value="2"/>
</dbReference>
<dbReference type="PROSITE" id="PS00028">
    <property type="entry name" value="ZINC_FINGER_C2H2_1"/>
    <property type="match status" value="2"/>
</dbReference>
<evidence type="ECO:0000256" key="1">
    <source>
        <dbReference type="ARBA" id="ARBA00022723"/>
    </source>
</evidence>
<evidence type="ECO:0000313" key="10">
    <source>
        <dbReference type="EMBL" id="KAH0892306.1"/>
    </source>
</evidence>
<keyword evidence="11" id="KW-1185">Reference proteome</keyword>
<dbReference type="SUPFAM" id="SSF57667">
    <property type="entry name" value="beta-beta-alpha zinc fingers"/>
    <property type="match status" value="1"/>
</dbReference>
<evidence type="ECO:0000256" key="3">
    <source>
        <dbReference type="ARBA" id="ARBA00022771"/>
    </source>
</evidence>
<keyword evidence="4" id="KW-0862">Zinc</keyword>
<evidence type="ECO:0000259" key="9">
    <source>
        <dbReference type="PROSITE" id="PS50157"/>
    </source>
</evidence>
<feature type="region of interest" description="Disordered" evidence="8">
    <location>
        <begin position="1"/>
        <end position="33"/>
    </location>
</feature>
<keyword evidence="5" id="KW-0805">Transcription regulation</keyword>
<sequence length="317" mass="34026">MEPDNLEQWAKRKRTKRQRLDQNHHNQEPTPSEEEYLALCLLMLARGTAVQPPLTPPPPSHRSRSDHRDFKCTVCGKSFNSYQALGGHKTSHRKPPANNVNVPSSQEPSNNNSHGNGGSVVFSGNGTASNGVNLSGKIHTCSICFKSFSSGQALGGHKRCHYDGGNNGNGNGSVEVMGGSDVSDVDDERSSEQTAFGGHRGFDLNLPADQVSVFPTGGVNSGSDQTLRLGFPGRWRLLQIHRRQSSFREAEASLAPLSPASVSGRRRLLGGVLVGRQSKLSDVEGLVVPAKLPSQFRVCGEEVVKPVSDGYSDGSFG</sequence>
<dbReference type="InterPro" id="IPR013087">
    <property type="entry name" value="Znf_C2H2_type"/>
</dbReference>
<feature type="compositionally biased region" description="Low complexity" evidence="8">
    <location>
        <begin position="172"/>
        <end position="182"/>
    </location>
</feature>
<feature type="region of interest" description="Disordered" evidence="8">
    <location>
        <begin position="171"/>
        <end position="201"/>
    </location>
</feature>
<proteinExistence type="predicted"/>
<dbReference type="EMBL" id="JAGKQM010000013">
    <property type="protein sequence ID" value="KAH0892306.1"/>
    <property type="molecule type" value="Genomic_DNA"/>
</dbReference>
<dbReference type="InterPro" id="IPR036236">
    <property type="entry name" value="Znf_C2H2_sf"/>
</dbReference>